<feature type="compositionally biased region" description="Basic and acidic residues" evidence="1">
    <location>
        <begin position="62"/>
        <end position="72"/>
    </location>
</feature>
<evidence type="ECO:0000256" key="1">
    <source>
        <dbReference type="SAM" id="MobiDB-lite"/>
    </source>
</evidence>
<dbReference type="OrthoDB" id="3431525at2"/>
<dbReference type="AlphaFoldDB" id="A0A2T0Q7M8"/>
<protein>
    <submittedName>
        <fullName evidence="2">Uncharacterized protein</fullName>
    </submittedName>
</protein>
<dbReference type="Proteomes" id="UP000237846">
    <property type="component" value="Unassembled WGS sequence"/>
</dbReference>
<feature type="region of interest" description="Disordered" evidence="1">
    <location>
        <begin position="34"/>
        <end position="72"/>
    </location>
</feature>
<proteinExistence type="predicted"/>
<keyword evidence="3" id="KW-1185">Reference proteome</keyword>
<accession>A0A2T0Q7M8</accession>
<organism evidence="2 3">
    <name type="scientific">Allonocardiopsis opalescens</name>
    <dbReference type="NCBI Taxonomy" id="1144618"/>
    <lineage>
        <taxon>Bacteria</taxon>
        <taxon>Bacillati</taxon>
        <taxon>Actinomycetota</taxon>
        <taxon>Actinomycetes</taxon>
        <taxon>Streptosporangiales</taxon>
        <taxon>Allonocardiopsis</taxon>
    </lineage>
</organism>
<comment type="caution">
    <text evidence="2">The sequence shown here is derived from an EMBL/GenBank/DDBJ whole genome shotgun (WGS) entry which is preliminary data.</text>
</comment>
<dbReference type="EMBL" id="PVZC01000003">
    <property type="protein sequence ID" value="PRX99804.1"/>
    <property type="molecule type" value="Genomic_DNA"/>
</dbReference>
<evidence type="ECO:0000313" key="2">
    <source>
        <dbReference type="EMBL" id="PRX99804.1"/>
    </source>
</evidence>
<feature type="compositionally biased region" description="Basic and acidic residues" evidence="1">
    <location>
        <begin position="35"/>
        <end position="44"/>
    </location>
</feature>
<name>A0A2T0Q7M8_9ACTN</name>
<gene>
    <name evidence="2" type="ORF">CLV72_103411</name>
</gene>
<reference evidence="2 3" key="1">
    <citation type="submission" date="2018-03" db="EMBL/GenBank/DDBJ databases">
        <title>Genomic Encyclopedia of Archaeal and Bacterial Type Strains, Phase II (KMG-II): from individual species to whole genera.</title>
        <authorList>
            <person name="Goeker M."/>
        </authorList>
    </citation>
    <scope>NUCLEOTIDE SEQUENCE [LARGE SCALE GENOMIC DNA]</scope>
    <source>
        <strain evidence="2 3">DSM 45601</strain>
    </source>
</reference>
<feature type="compositionally biased region" description="Low complexity" evidence="1">
    <location>
        <begin position="52"/>
        <end position="61"/>
    </location>
</feature>
<evidence type="ECO:0000313" key="3">
    <source>
        <dbReference type="Proteomes" id="UP000237846"/>
    </source>
</evidence>
<sequence>MWDVLSALTPPAVVGAVFCWGVYKLVRAEMVPRTTDGRAVDLRDGSAGGAKGRAPGAAGPARSDRAGTDTSA</sequence>